<accession>A0A2H0N6H8</accession>
<gene>
    <name evidence="1" type="ORF">COV59_00060</name>
</gene>
<dbReference type="AlphaFoldDB" id="A0A2H0N6H8"/>
<organism evidence="1 2">
    <name type="scientific">Candidatus Magasanikbacteria bacterium CG11_big_fil_rev_8_21_14_0_20_39_34</name>
    <dbReference type="NCBI Taxonomy" id="1974653"/>
    <lineage>
        <taxon>Bacteria</taxon>
        <taxon>Candidatus Magasanikiibacteriota</taxon>
    </lineage>
</organism>
<evidence type="ECO:0000313" key="2">
    <source>
        <dbReference type="Proteomes" id="UP000229600"/>
    </source>
</evidence>
<protein>
    <submittedName>
        <fullName evidence="1">Uncharacterized protein</fullName>
    </submittedName>
</protein>
<evidence type="ECO:0000313" key="1">
    <source>
        <dbReference type="EMBL" id="PIR04509.1"/>
    </source>
</evidence>
<comment type="caution">
    <text evidence="1">The sequence shown here is derived from an EMBL/GenBank/DDBJ whole genome shotgun (WGS) entry which is preliminary data.</text>
</comment>
<dbReference type="EMBL" id="PCWN01000001">
    <property type="protein sequence ID" value="PIR04509.1"/>
    <property type="molecule type" value="Genomic_DNA"/>
</dbReference>
<dbReference type="Proteomes" id="UP000229600">
    <property type="component" value="Unassembled WGS sequence"/>
</dbReference>
<proteinExistence type="predicted"/>
<name>A0A2H0N6H8_9BACT</name>
<reference evidence="1 2" key="1">
    <citation type="submission" date="2017-09" db="EMBL/GenBank/DDBJ databases">
        <title>Depth-based differentiation of microbial function through sediment-hosted aquifers and enrichment of novel symbionts in the deep terrestrial subsurface.</title>
        <authorList>
            <person name="Probst A.J."/>
            <person name="Ladd B."/>
            <person name="Jarett J.K."/>
            <person name="Geller-Mcgrath D.E."/>
            <person name="Sieber C.M."/>
            <person name="Emerson J.B."/>
            <person name="Anantharaman K."/>
            <person name="Thomas B.C."/>
            <person name="Malmstrom R."/>
            <person name="Stieglmeier M."/>
            <person name="Klingl A."/>
            <person name="Woyke T."/>
            <person name="Ryan C.M."/>
            <person name="Banfield J.F."/>
        </authorList>
    </citation>
    <scope>NUCLEOTIDE SEQUENCE [LARGE SCALE GENOMIC DNA]</scope>
    <source>
        <strain evidence="1">CG11_big_fil_rev_8_21_14_0_20_39_34</strain>
    </source>
</reference>
<sequence length="124" mass="14082">MGTINHNLQRAIAAGEPQRDLEKHFGFLRVGLEQMAGNEDETLFQTLITGYLSAFRDTDTEWDYHLERAASTLEMISSRVPALTVLFRKVLVYFVELKARCIQAARHLGAAFCEMHPTTAWVEP</sequence>